<reference evidence="2" key="1">
    <citation type="submission" date="2023-08" db="EMBL/GenBank/DDBJ databases">
        <title>Reference Genome Resource for the Citrus Pathogen Phytophthora citrophthora.</title>
        <authorList>
            <person name="Moller H."/>
            <person name="Coetzee B."/>
            <person name="Rose L.J."/>
            <person name="Van Niekerk J.M."/>
        </authorList>
    </citation>
    <scope>NUCLEOTIDE SEQUENCE</scope>
    <source>
        <strain evidence="2">STE-U-9442</strain>
    </source>
</reference>
<evidence type="ECO:0000313" key="2">
    <source>
        <dbReference type="EMBL" id="KAK1947294.1"/>
    </source>
</evidence>
<feature type="compositionally biased region" description="Polar residues" evidence="1">
    <location>
        <begin position="27"/>
        <end position="38"/>
    </location>
</feature>
<organism evidence="2 3">
    <name type="scientific">Phytophthora citrophthora</name>
    <dbReference type="NCBI Taxonomy" id="4793"/>
    <lineage>
        <taxon>Eukaryota</taxon>
        <taxon>Sar</taxon>
        <taxon>Stramenopiles</taxon>
        <taxon>Oomycota</taxon>
        <taxon>Peronosporomycetes</taxon>
        <taxon>Peronosporales</taxon>
        <taxon>Peronosporaceae</taxon>
        <taxon>Phytophthora</taxon>
    </lineage>
</organism>
<feature type="region of interest" description="Disordered" evidence="1">
    <location>
        <begin position="27"/>
        <end position="52"/>
    </location>
</feature>
<evidence type="ECO:0000256" key="1">
    <source>
        <dbReference type="SAM" id="MobiDB-lite"/>
    </source>
</evidence>
<dbReference type="Proteomes" id="UP001259832">
    <property type="component" value="Unassembled WGS sequence"/>
</dbReference>
<gene>
    <name evidence="2" type="ORF">P3T76_001304</name>
</gene>
<proteinExistence type="predicted"/>
<accession>A0AAD9GY89</accession>
<dbReference type="AlphaFoldDB" id="A0AAD9GY89"/>
<dbReference type="EMBL" id="JASMQC010000002">
    <property type="protein sequence ID" value="KAK1947294.1"/>
    <property type="molecule type" value="Genomic_DNA"/>
</dbReference>
<sequence>MSSRAEGSASAEVSDISDDFAGSIARATNDSTVATISTDSEEVFDSNKEENNSWNLGEATATFILNNSDDNTKSLGYSTENVAQGDVVRMTGDIGYQK</sequence>
<evidence type="ECO:0000313" key="3">
    <source>
        <dbReference type="Proteomes" id="UP001259832"/>
    </source>
</evidence>
<name>A0AAD9GY89_9STRA</name>
<comment type="caution">
    <text evidence="2">The sequence shown here is derived from an EMBL/GenBank/DDBJ whole genome shotgun (WGS) entry which is preliminary data.</text>
</comment>
<protein>
    <submittedName>
        <fullName evidence="2">Uncharacterized protein</fullName>
    </submittedName>
</protein>
<keyword evidence="3" id="KW-1185">Reference proteome</keyword>